<evidence type="ECO:0000313" key="3">
    <source>
        <dbReference type="Proteomes" id="UP000322234"/>
    </source>
</evidence>
<organism evidence="2 3">
    <name type="scientific">Bos mutus</name>
    <name type="common">wild yak</name>
    <dbReference type="NCBI Taxonomy" id="72004"/>
    <lineage>
        <taxon>Eukaryota</taxon>
        <taxon>Metazoa</taxon>
        <taxon>Chordata</taxon>
        <taxon>Craniata</taxon>
        <taxon>Vertebrata</taxon>
        <taxon>Euteleostomi</taxon>
        <taxon>Mammalia</taxon>
        <taxon>Eutheria</taxon>
        <taxon>Laurasiatheria</taxon>
        <taxon>Artiodactyla</taxon>
        <taxon>Ruminantia</taxon>
        <taxon>Pecora</taxon>
        <taxon>Bovidae</taxon>
        <taxon>Bovinae</taxon>
        <taxon>Bos</taxon>
    </lineage>
</organism>
<accession>A0A6B0R5L8</accession>
<sequence length="98" mass="10485">MPLASPGEGQPAQDCGGHSSPRHNGGLVSDVASWRTEGARRCSTLPIGFLPERPGIDILAADNTAIGIFKSKLDIHWELSENAVIFSDPRRFGDISNT</sequence>
<protein>
    <submittedName>
        <fullName evidence="2">Uncharacterized protein</fullName>
    </submittedName>
</protein>
<feature type="region of interest" description="Disordered" evidence="1">
    <location>
        <begin position="1"/>
        <end position="28"/>
    </location>
</feature>
<reference evidence="2" key="1">
    <citation type="submission" date="2019-10" db="EMBL/GenBank/DDBJ databases">
        <title>The sequence and de novo assembly of the wild yak genome.</title>
        <authorList>
            <person name="Liu Y."/>
        </authorList>
    </citation>
    <scope>NUCLEOTIDE SEQUENCE [LARGE SCALE GENOMIC DNA]</scope>
    <source>
        <strain evidence="2">WY2019</strain>
    </source>
</reference>
<dbReference type="Proteomes" id="UP000322234">
    <property type="component" value="Unassembled WGS sequence"/>
</dbReference>
<dbReference type="EMBL" id="VBQZ03000020">
    <property type="protein sequence ID" value="MXQ84241.1"/>
    <property type="molecule type" value="Genomic_DNA"/>
</dbReference>
<comment type="caution">
    <text evidence="2">The sequence shown here is derived from an EMBL/GenBank/DDBJ whole genome shotgun (WGS) entry which is preliminary data.</text>
</comment>
<proteinExistence type="predicted"/>
<evidence type="ECO:0000313" key="2">
    <source>
        <dbReference type="EMBL" id="MXQ84241.1"/>
    </source>
</evidence>
<gene>
    <name evidence="2" type="ORF">E5288_WYG014209</name>
</gene>
<keyword evidence="3" id="KW-1185">Reference proteome</keyword>
<evidence type="ECO:0000256" key="1">
    <source>
        <dbReference type="SAM" id="MobiDB-lite"/>
    </source>
</evidence>
<dbReference type="AlphaFoldDB" id="A0A6B0R5L8"/>
<name>A0A6B0R5L8_9CETA</name>